<evidence type="ECO:0000256" key="2">
    <source>
        <dbReference type="ARBA" id="ARBA00047899"/>
    </source>
</evidence>
<name>A0A9P7YJ90_9HELO</name>
<dbReference type="PANTHER" id="PTHR22988">
    <property type="entry name" value="MYOTONIC DYSTROPHY S/T KINASE-RELATED"/>
    <property type="match status" value="1"/>
</dbReference>
<dbReference type="GO" id="GO:0004674">
    <property type="term" value="F:protein serine/threonine kinase activity"/>
    <property type="evidence" value="ECO:0007669"/>
    <property type="project" value="UniProtKB-EC"/>
</dbReference>
<evidence type="ECO:0000256" key="1">
    <source>
        <dbReference type="ARBA" id="ARBA00022553"/>
    </source>
</evidence>
<dbReference type="EMBL" id="MU251449">
    <property type="protein sequence ID" value="KAG9234859.1"/>
    <property type="molecule type" value="Genomic_DNA"/>
</dbReference>
<evidence type="ECO:0000256" key="3">
    <source>
        <dbReference type="ARBA" id="ARBA00048679"/>
    </source>
</evidence>
<comment type="catalytic activity">
    <reaction evidence="2">
        <text>L-threonyl-[protein] + ATP = O-phospho-L-threonyl-[protein] + ADP + H(+)</text>
        <dbReference type="Rhea" id="RHEA:46608"/>
        <dbReference type="Rhea" id="RHEA-COMP:11060"/>
        <dbReference type="Rhea" id="RHEA-COMP:11605"/>
        <dbReference type="ChEBI" id="CHEBI:15378"/>
        <dbReference type="ChEBI" id="CHEBI:30013"/>
        <dbReference type="ChEBI" id="CHEBI:30616"/>
        <dbReference type="ChEBI" id="CHEBI:61977"/>
        <dbReference type="ChEBI" id="CHEBI:456216"/>
        <dbReference type="EC" id="2.7.11.1"/>
    </reaction>
</comment>
<dbReference type="AlphaFoldDB" id="A0A9P7YJ90"/>
<dbReference type="GO" id="GO:0031032">
    <property type="term" value="P:actomyosin structure organization"/>
    <property type="evidence" value="ECO:0007669"/>
    <property type="project" value="TreeGrafter"/>
</dbReference>
<feature type="compositionally biased region" description="Polar residues" evidence="5">
    <location>
        <begin position="398"/>
        <end position="419"/>
    </location>
</feature>
<comment type="catalytic activity">
    <reaction evidence="3">
        <text>L-seryl-[protein] + ATP = O-phospho-L-seryl-[protein] + ADP + H(+)</text>
        <dbReference type="Rhea" id="RHEA:17989"/>
        <dbReference type="Rhea" id="RHEA-COMP:9863"/>
        <dbReference type="Rhea" id="RHEA-COMP:11604"/>
        <dbReference type="ChEBI" id="CHEBI:15378"/>
        <dbReference type="ChEBI" id="CHEBI:29999"/>
        <dbReference type="ChEBI" id="CHEBI:30616"/>
        <dbReference type="ChEBI" id="CHEBI:83421"/>
        <dbReference type="ChEBI" id="CHEBI:456216"/>
        <dbReference type="EC" id="2.7.11.1"/>
    </reaction>
</comment>
<gene>
    <name evidence="6" type="ORF">BJ875DRAFT_460491</name>
</gene>
<dbReference type="InterPro" id="IPR050839">
    <property type="entry name" value="Rho-assoc_Ser/Thr_Kinase"/>
</dbReference>
<feature type="compositionally biased region" description="Polar residues" evidence="5">
    <location>
        <begin position="599"/>
        <end position="614"/>
    </location>
</feature>
<proteinExistence type="predicted"/>
<organism evidence="6 7">
    <name type="scientific">Amylocarpus encephaloides</name>
    <dbReference type="NCBI Taxonomy" id="45428"/>
    <lineage>
        <taxon>Eukaryota</taxon>
        <taxon>Fungi</taxon>
        <taxon>Dikarya</taxon>
        <taxon>Ascomycota</taxon>
        <taxon>Pezizomycotina</taxon>
        <taxon>Leotiomycetes</taxon>
        <taxon>Helotiales</taxon>
        <taxon>Helotiales incertae sedis</taxon>
        <taxon>Amylocarpus</taxon>
    </lineage>
</organism>
<keyword evidence="1" id="KW-0597">Phosphoprotein</keyword>
<dbReference type="PANTHER" id="PTHR22988:SF71">
    <property type="entry name" value="CITRON RHO-INTERACTING KINASE"/>
    <property type="match status" value="1"/>
</dbReference>
<evidence type="ECO:0000256" key="5">
    <source>
        <dbReference type="SAM" id="MobiDB-lite"/>
    </source>
</evidence>
<comment type="caution">
    <text evidence="6">The sequence shown here is derived from an EMBL/GenBank/DDBJ whole genome shotgun (WGS) entry which is preliminary data.</text>
</comment>
<feature type="compositionally biased region" description="Polar residues" evidence="5">
    <location>
        <begin position="352"/>
        <end position="373"/>
    </location>
</feature>
<reference evidence="6" key="1">
    <citation type="journal article" date="2021" name="IMA Fungus">
        <title>Genomic characterization of three marine fungi, including Emericellopsis atlantica sp. nov. with signatures of a generalist lifestyle and marine biomass degradation.</title>
        <authorList>
            <person name="Hagestad O.C."/>
            <person name="Hou L."/>
            <person name="Andersen J.H."/>
            <person name="Hansen E.H."/>
            <person name="Altermark B."/>
            <person name="Li C."/>
            <person name="Kuhnert E."/>
            <person name="Cox R.J."/>
            <person name="Crous P.W."/>
            <person name="Spatafora J.W."/>
            <person name="Lail K."/>
            <person name="Amirebrahimi M."/>
            <person name="Lipzen A."/>
            <person name="Pangilinan J."/>
            <person name="Andreopoulos W."/>
            <person name="Hayes R.D."/>
            <person name="Ng V."/>
            <person name="Grigoriev I.V."/>
            <person name="Jackson S.A."/>
            <person name="Sutton T.D.S."/>
            <person name="Dobson A.D.W."/>
            <person name="Rama T."/>
        </authorList>
    </citation>
    <scope>NUCLEOTIDE SEQUENCE</scope>
    <source>
        <strain evidence="6">TRa018bII</strain>
    </source>
</reference>
<dbReference type="GO" id="GO:0005856">
    <property type="term" value="C:cytoskeleton"/>
    <property type="evidence" value="ECO:0007669"/>
    <property type="project" value="TreeGrafter"/>
</dbReference>
<evidence type="ECO:0000313" key="7">
    <source>
        <dbReference type="Proteomes" id="UP000824998"/>
    </source>
</evidence>
<keyword evidence="7" id="KW-1185">Reference proteome</keyword>
<feature type="compositionally biased region" description="Polar residues" evidence="5">
    <location>
        <begin position="580"/>
        <end position="592"/>
    </location>
</feature>
<dbReference type="SUPFAM" id="SSF90257">
    <property type="entry name" value="Myosin rod fragments"/>
    <property type="match status" value="1"/>
</dbReference>
<evidence type="ECO:0000313" key="6">
    <source>
        <dbReference type="EMBL" id="KAG9234859.1"/>
    </source>
</evidence>
<dbReference type="GO" id="GO:0005737">
    <property type="term" value="C:cytoplasm"/>
    <property type="evidence" value="ECO:0007669"/>
    <property type="project" value="TreeGrafter"/>
</dbReference>
<feature type="region of interest" description="Disordered" evidence="5">
    <location>
        <begin position="654"/>
        <end position="678"/>
    </location>
</feature>
<feature type="region of interest" description="Disordered" evidence="5">
    <location>
        <begin position="385"/>
        <end position="419"/>
    </location>
</feature>
<accession>A0A9P7YJ90</accession>
<evidence type="ECO:0000256" key="4">
    <source>
        <dbReference type="SAM" id="Coils"/>
    </source>
</evidence>
<keyword evidence="4" id="KW-0175">Coiled coil</keyword>
<protein>
    <submittedName>
        <fullName evidence="6">Uncharacterized protein</fullName>
    </submittedName>
</protein>
<feature type="region of interest" description="Disordered" evidence="5">
    <location>
        <begin position="565"/>
        <end position="638"/>
    </location>
</feature>
<feature type="compositionally biased region" description="Low complexity" evidence="5">
    <location>
        <begin position="654"/>
        <end position="665"/>
    </location>
</feature>
<sequence>MAMVEKDELEVLIGHIPSCCPGTTSHNLECCCGRKDCAYLNHNCAALEDLEKEVHTAATLGQALLLRHEQYMHDAERDRLEMTATIEQLESDKKELEDANTRSVDENRALLQQLEGLNTAVSDSETQINSLESTLLSTRQDLRRLEALAARTQDLEVQLAALEQEQDLLQKTVIRTESEERAAIQKWKKSERRICDLQDELERIECEARDEREQHVEVLGRIERQRMVEIELDTAARRLKVAAAPTSGTKSGSNVVSHFVKDILHDNANLQLGIVELREMLMSSNDEVQSLREQLMLLQSVDTDGHETPTLGAELATKAPKPSAISQTLHIHHHYHGSKREDPRRPKKKRVSLNTTNFTPPRGSQTPRSPRTPRIQDTASAILSQTSVSIPTPHAPNNRWSMQSGATSDFAPSSVPSSPQSIYRNGTLFDRGFDLDSSRPTSPGSSIDPMSPQFAPFRHRKRGSDVSARNIGLVPKIQPENVIQEEDDDVHGIPNLLTPTLPTLKIDTSITEATQHIDYEPPAHDTWHENFGPTLRRATSHESILSISGIDIHTLKSHPSQLTINSTNALYRPRPRSRHNTPSSMVSVNTAVTARPTLSRASNNSASYLRSSMQADRSDARSISSADSNEGSASNSGLGRKLGGWVFGTWGVSPSKTSRASSSSSQQRIVGASYAPPDPLRVAMGRPPGINQKGPIPGFVRKADRVPSKVTTDVVDRDALREILLEGGAGEL</sequence>
<dbReference type="OrthoDB" id="4088568at2759"/>
<feature type="coiled-coil region" evidence="4">
    <location>
        <begin position="72"/>
        <end position="179"/>
    </location>
</feature>
<dbReference type="Proteomes" id="UP000824998">
    <property type="component" value="Unassembled WGS sequence"/>
</dbReference>
<feature type="region of interest" description="Disordered" evidence="5">
    <location>
        <begin position="333"/>
        <end position="373"/>
    </location>
</feature>